<evidence type="ECO:0000256" key="1">
    <source>
        <dbReference type="SAM" id="MobiDB-lite"/>
    </source>
</evidence>
<feature type="compositionally biased region" description="Basic residues" evidence="1">
    <location>
        <begin position="172"/>
        <end position="185"/>
    </location>
</feature>
<protein>
    <submittedName>
        <fullName evidence="2">Uncharacterized protein</fullName>
    </submittedName>
</protein>
<feature type="compositionally biased region" description="Pro residues" evidence="1">
    <location>
        <begin position="92"/>
        <end position="105"/>
    </location>
</feature>
<dbReference type="VEuPathDB" id="VectorBase:ISCW012249"/>
<dbReference type="EnsemblMetazoa" id="ISCW012249-RA">
    <property type="protein sequence ID" value="ISCW012249-PA"/>
    <property type="gene ID" value="ISCW012249"/>
</dbReference>
<reference evidence="3" key="1">
    <citation type="submission" date="2008-03" db="EMBL/GenBank/DDBJ databases">
        <title>Annotation of Ixodes scapularis.</title>
        <authorList>
            <consortium name="Ixodes scapularis Genome Project Consortium"/>
            <person name="Caler E."/>
            <person name="Hannick L.I."/>
            <person name="Bidwell S."/>
            <person name="Joardar V."/>
            <person name="Thiagarajan M."/>
            <person name="Amedeo P."/>
            <person name="Galinsky K.J."/>
            <person name="Schobel S."/>
            <person name="Inman J."/>
            <person name="Hostetler J."/>
            <person name="Miller J."/>
            <person name="Hammond M."/>
            <person name="Megy K."/>
            <person name="Lawson D."/>
            <person name="Kodira C."/>
            <person name="Sutton G."/>
            <person name="Meyer J."/>
            <person name="Hill C.A."/>
            <person name="Birren B."/>
            <person name="Nene V."/>
            <person name="Collins F."/>
            <person name="Alarcon-Chaidez F."/>
            <person name="Wikel S."/>
            <person name="Strausberg R."/>
        </authorList>
    </citation>
    <scope>NUCLEOTIDE SEQUENCE [LARGE SCALE GENOMIC DNA]</scope>
    <source>
        <strain evidence="3">Wikel</strain>
    </source>
</reference>
<dbReference type="AlphaFoldDB" id="A0A1S4LD20"/>
<dbReference type="InParanoid" id="A0A1S4LD20"/>
<reference evidence="2" key="2">
    <citation type="submission" date="2020-05" db="UniProtKB">
        <authorList>
            <consortium name="EnsemblMetazoa"/>
        </authorList>
    </citation>
    <scope>IDENTIFICATION</scope>
    <source>
        <strain evidence="2">wikel</strain>
    </source>
</reference>
<accession>A0A1S4LD20</accession>
<keyword evidence="3" id="KW-1185">Reference proteome</keyword>
<name>A0A1S4LD20_IXOSC</name>
<dbReference type="EMBL" id="ABJB010711576">
    <property type="status" value="NOT_ANNOTATED_CDS"/>
    <property type="molecule type" value="Genomic_DNA"/>
</dbReference>
<feature type="region of interest" description="Disordered" evidence="1">
    <location>
        <begin position="62"/>
        <end position="204"/>
    </location>
</feature>
<evidence type="ECO:0000313" key="2">
    <source>
        <dbReference type="EnsemblMetazoa" id="ISCW012249-PA"/>
    </source>
</evidence>
<proteinExistence type="predicted"/>
<feature type="compositionally biased region" description="Polar residues" evidence="1">
    <location>
        <begin position="73"/>
        <end position="82"/>
    </location>
</feature>
<sequence length="249" mass="27725">DRTYCSQEIADESPTHPVNEYSMYPSNCRRIRMHPANHRRITNAPRKPPTYPRCGWKIVDEHPTHPLSHRHTSPVNVPSSTAARVRGTRVPQRPPSPRRPSPRTRPPTSRRQHGTPDHCPRPARTGPTLRPARRRRRLRPLSCAACASRAGNVRPRGSRRRSPSRPGGRPPPPRRPRPPRCRRRPPPGPCPAAGPRTCSGAGCSAHAKGPPACPQWTHIGPTSVLGINKAVEQTVRLIESVSPFLMQEC</sequence>
<dbReference type="Proteomes" id="UP000001555">
    <property type="component" value="Unassembled WGS sequence"/>
</dbReference>
<evidence type="ECO:0000313" key="3">
    <source>
        <dbReference type="Proteomes" id="UP000001555"/>
    </source>
</evidence>
<organism evidence="2 3">
    <name type="scientific">Ixodes scapularis</name>
    <name type="common">Black-legged tick</name>
    <name type="synonym">Deer tick</name>
    <dbReference type="NCBI Taxonomy" id="6945"/>
    <lineage>
        <taxon>Eukaryota</taxon>
        <taxon>Metazoa</taxon>
        <taxon>Ecdysozoa</taxon>
        <taxon>Arthropoda</taxon>
        <taxon>Chelicerata</taxon>
        <taxon>Arachnida</taxon>
        <taxon>Acari</taxon>
        <taxon>Parasitiformes</taxon>
        <taxon>Ixodida</taxon>
        <taxon>Ixodoidea</taxon>
        <taxon>Ixodidae</taxon>
        <taxon>Ixodinae</taxon>
        <taxon>Ixodes</taxon>
    </lineage>
</organism>